<feature type="domain" description="HD-GYP" evidence="1">
    <location>
        <begin position="110"/>
        <end position="306"/>
    </location>
</feature>
<dbReference type="Proteomes" id="UP001254832">
    <property type="component" value="Unassembled WGS sequence"/>
</dbReference>
<dbReference type="PANTHER" id="PTHR43155">
    <property type="entry name" value="CYCLIC DI-GMP PHOSPHODIESTERASE PA4108-RELATED"/>
    <property type="match status" value="1"/>
</dbReference>
<dbReference type="PROSITE" id="PS51832">
    <property type="entry name" value="HD_GYP"/>
    <property type="match status" value="1"/>
</dbReference>
<dbReference type="EMBL" id="JAVDTR010000002">
    <property type="protein sequence ID" value="MDR6722656.1"/>
    <property type="molecule type" value="Genomic_DNA"/>
</dbReference>
<organism evidence="2 3">
    <name type="scientific">Paenibacillus amylolyticus</name>
    <dbReference type="NCBI Taxonomy" id="1451"/>
    <lineage>
        <taxon>Bacteria</taxon>
        <taxon>Bacillati</taxon>
        <taxon>Bacillota</taxon>
        <taxon>Bacilli</taxon>
        <taxon>Bacillales</taxon>
        <taxon>Paenibacillaceae</taxon>
        <taxon>Paenibacillus</taxon>
    </lineage>
</organism>
<name>A0AAP5H2B9_PAEAM</name>
<dbReference type="CDD" id="cd00077">
    <property type="entry name" value="HDc"/>
    <property type="match status" value="1"/>
</dbReference>
<dbReference type="AlphaFoldDB" id="A0AAP5H2B9"/>
<dbReference type="RefSeq" id="WP_310137061.1">
    <property type="nucleotide sequence ID" value="NZ_JAVDTR010000002.1"/>
</dbReference>
<dbReference type="SMART" id="SM00471">
    <property type="entry name" value="HDc"/>
    <property type="match status" value="1"/>
</dbReference>
<accession>A0AAP5H2B9</accession>
<reference evidence="2" key="1">
    <citation type="submission" date="2023-07" db="EMBL/GenBank/DDBJ databases">
        <title>Sorghum-associated microbial communities from plants grown in Nebraska, USA.</title>
        <authorList>
            <person name="Schachtman D."/>
        </authorList>
    </citation>
    <scope>NUCLEOTIDE SEQUENCE</scope>
    <source>
        <strain evidence="2">BE80</strain>
    </source>
</reference>
<dbReference type="Gene3D" id="1.10.3210.10">
    <property type="entry name" value="Hypothetical protein af1432"/>
    <property type="match status" value="1"/>
</dbReference>
<dbReference type="InterPro" id="IPR037522">
    <property type="entry name" value="HD_GYP_dom"/>
</dbReference>
<dbReference type="SUPFAM" id="SSF109604">
    <property type="entry name" value="HD-domain/PDEase-like"/>
    <property type="match status" value="1"/>
</dbReference>
<evidence type="ECO:0000259" key="1">
    <source>
        <dbReference type="PROSITE" id="PS51832"/>
    </source>
</evidence>
<dbReference type="PANTHER" id="PTHR43155:SF2">
    <property type="entry name" value="CYCLIC DI-GMP PHOSPHODIESTERASE PA4108"/>
    <property type="match status" value="1"/>
</dbReference>
<gene>
    <name evidence="2" type="ORF">J2W91_001104</name>
</gene>
<protein>
    <submittedName>
        <fullName evidence="2">HD-GYP domain-containing protein (C-di-GMP phosphodiesterase class II)</fullName>
    </submittedName>
</protein>
<comment type="caution">
    <text evidence="2">The sequence shown here is derived from an EMBL/GenBank/DDBJ whole genome shotgun (WGS) entry which is preliminary data.</text>
</comment>
<dbReference type="InterPro" id="IPR003607">
    <property type="entry name" value="HD/PDEase_dom"/>
</dbReference>
<sequence length="374" mass="41919">MRLVHINLLQPGMKLGKRIYSEEGLVLLSEDVELTQRLISRMKDLGIGYVYIKDAATEDIIVPEMLQEETKRRALVEIKQQFQNMSGFRTKSRISHFGKTLTGLMNTILEDIGSQKEAMIMLMDMSSTDFDLYNHSLNVCVYTLVLGVASGYNRQQLMEIGLGALLHDIGKTQIASEVLYKPSRLTDEEFKLIQQHTTYGHRILKDEPGIPLLAAHCALQHHERIDGSGYPFGLKGNEIHEYAKWIALADSYDAMTTNRVYQQALLPHQAVEVLYTGSCTLYEQRMLEKFRDCVAIYPIGMSVTLSTGEVGVVASIHPRIPQRPIIRVLKDAEGQVLNAPYEIDLSTALSVMITGVEGAEEVPSMPVSGQYLES</sequence>
<evidence type="ECO:0000313" key="2">
    <source>
        <dbReference type="EMBL" id="MDR6722656.1"/>
    </source>
</evidence>
<proteinExistence type="predicted"/>
<evidence type="ECO:0000313" key="3">
    <source>
        <dbReference type="Proteomes" id="UP001254832"/>
    </source>
</evidence>
<dbReference type="Pfam" id="PF13487">
    <property type="entry name" value="HD_5"/>
    <property type="match status" value="1"/>
</dbReference>